<dbReference type="Pfam" id="PF12760">
    <property type="entry name" value="Zn_ribbon_IS1595"/>
    <property type="match status" value="1"/>
</dbReference>
<gene>
    <name evidence="2" type="ORF">H2509_02425</name>
</gene>
<dbReference type="InterPro" id="IPR024442">
    <property type="entry name" value="Transposase_Zn_ribbon"/>
</dbReference>
<dbReference type="EMBL" id="JACFXV010000031">
    <property type="protein sequence ID" value="MBA5775979.1"/>
    <property type="molecule type" value="Genomic_DNA"/>
</dbReference>
<reference evidence="2 3" key="1">
    <citation type="submission" date="2020-07" db="EMBL/GenBank/DDBJ databases">
        <title>Stappia sp., F7233, whole genome shotgun sequencing project.</title>
        <authorList>
            <person name="Jiang S."/>
            <person name="Liu Z.W."/>
            <person name="Du Z.J."/>
        </authorList>
    </citation>
    <scope>NUCLEOTIDE SEQUENCE [LARGE SCALE GENOMIC DNA]</scope>
    <source>
        <strain evidence="2 3">F7233</strain>
    </source>
</reference>
<dbReference type="RefSeq" id="WP_182161911.1">
    <property type="nucleotide sequence ID" value="NZ_JACFXV010000031.1"/>
</dbReference>
<keyword evidence="3" id="KW-1185">Reference proteome</keyword>
<name>A0A839AB91_9HYPH</name>
<dbReference type="Proteomes" id="UP000541109">
    <property type="component" value="Unassembled WGS sequence"/>
</dbReference>
<sequence>MSVLSERYFRNEQAAYEFVEKQVWPKGPVCPHCHEAGNIRKLNGSSTRMGTYKCYHCLKPFTVKIGTVFEASRLPMHIWLQSIYLVAQSDRIMPAKELEEALGVSAKTAKVLAYRLHKAMYSSIDRVAPESGKAAAPRRKKSDLAHPVYSAKAGRRATSMRDVFLALQPA</sequence>
<protein>
    <submittedName>
        <fullName evidence="2">Transposase</fullName>
    </submittedName>
</protein>
<feature type="domain" description="Transposase zinc-ribbon" evidence="1">
    <location>
        <begin position="11"/>
        <end position="57"/>
    </location>
</feature>
<evidence type="ECO:0000313" key="3">
    <source>
        <dbReference type="Proteomes" id="UP000541109"/>
    </source>
</evidence>
<dbReference type="AlphaFoldDB" id="A0A839AB91"/>
<comment type="caution">
    <text evidence="2">The sequence shown here is derived from an EMBL/GenBank/DDBJ whole genome shotgun (WGS) entry which is preliminary data.</text>
</comment>
<evidence type="ECO:0000259" key="1">
    <source>
        <dbReference type="Pfam" id="PF12760"/>
    </source>
</evidence>
<organism evidence="2 3">
    <name type="scientific">Stappia albiluteola</name>
    <dbReference type="NCBI Taxonomy" id="2758565"/>
    <lineage>
        <taxon>Bacteria</taxon>
        <taxon>Pseudomonadati</taxon>
        <taxon>Pseudomonadota</taxon>
        <taxon>Alphaproteobacteria</taxon>
        <taxon>Hyphomicrobiales</taxon>
        <taxon>Stappiaceae</taxon>
        <taxon>Stappia</taxon>
    </lineage>
</organism>
<evidence type="ECO:0000313" key="2">
    <source>
        <dbReference type="EMBL" id="MBA5775979.1"/>
    </source>
</evidence>
<accession>A0A839AB91</accession>
<proteinExistence type="predicted"/>